<dbReference type="HOGENOM" id="CLU_1934538_0_0_4"/>
<dbReference type="Proteomes" id="UP000006798">
    <property type="component" value="Chromosome 2"/>
</dbReference>
<proteinExistence type="predicted"/>
<evidence type="ECO:0000313" key="3">
    <source>
        <dbReference type="Proteomes" id="UP000006798"/>
    </source>
</evidence>
<gene>
    <name evidence="2" type="ordered locus">CNE_2c23050</name>
</gene>
<dbReference type="KEGG" id="cnc:CNE_2c23050"/>
<sequence length="130" mass="13276">MLGRDAGRCGHGWLLSAWPHYGPCRCRASSMPQAASPRRAAVRASWPRPAAMAGTPPANLTSPGNPYSAPCATASMASPAHRGTDIAAIAGMNVTGPACLRQLPHRPAAPGSAAEDARAPQPGGNHVQLP</sequence>
<dbReference type="EMBL" id="CP002878">
    <property type="protein sequence ID" value="AEI81252.1"/>
    <property type="molecule type" value="Genomic_DNA"/>
</dbReference>
<feature type="region of interest" description="Disordered" evidence="1">
    <location>
        <begin position="100"/>
        <end position="130"/>
    </location>
</feature>
<evidence type="ECO:0000313" key="2">
    <source>
        <dbReference type="EMBL" id="AEI81252.1"/>
    </source>
</evidence>
<name>F8GTT7_CUPNN</name>
<accession>F8GTT7</accession>
<dbReference type="AlphaFoldDB" id="F8GTT7"/>
<evidence type="ECO:0000256" key="1">
    <source>
        <dbReference type="SAM" id="MobiDB-lite"/>
    </source>
</evidence>
<feature type="compositionally biased region" description="Low complexity" evidence="1">
    <location>
        <begin position="37"/>
        <end position="51"/>
    </location>
</feature>
<feature type="region of interest" description="Disordered" evidence="1">
    <location>
        <begin position="37"/>
        <end position="67"/>
    </location>
</feature>
<protein>
    <submittedName>
        <fullName evidence="2">Short-chain dehydrogenase/reductase SDR</fullName>
    </submittedName>
</protein>
<reference evidence="2 3" key="1">
    <citation type="journal article" date="2011" name="J. Bacteriol.">
        <title>Complete genome sequence of the type strain Cupriavidus necator N-1.</title>
        <authorList>
            <person name="Poehlein A."/>
            <person name="Kusian B."/>
            <person name="Friedrich B."/>
            <person name="Daniel R."/>
            <person name="Bowien B."/>
        </authorList>
    </citation>
    <scope>NUCLEOTIDE SEQUENCE [LARGE SCALE GENOMIC DNA]</scope>
    <source>
        <strain evidence="3">ATCC 43291 / DSM 13513 / CCUG 52238 / LMG 8453 / N-1</strain>
    </source>
</reference>
<organism evidence="2 3">
    <name type="scientific">Cupriavidus necator (strain ATCC 43291 / DSM 13513 / CCUG 52238 / LMG 8453 / N-1)</name>
    <name type="common">Ralstonia eutropha</name>
    <dbReference type="NCBI Taxonomy" id="1042878"/>
    <lineage>
        <taxon>Bacteria</taxon>
        <taxon>Pseudomonadati</taxon>
        <taxon>Pseudomonadota</taxon>
        <taxon>Betaproteobacteria</taxon>
        <taxon>Burkholderiales</taxon>
        <taxon>Burkholderiaceae</taxon>
        <taxon>Cupriavidus</taxon>
    </lineage>
</organism>